<evidence type="ECO:0000256" key="1">
    <source>
        <dbReference type="SAM" id="MobiDB-lite"/>
    </source>
</evidence>
<gene>
    <name evidence="3" type="ORF">ACFFTR_52925</name>
</gene>
<dbReference type="EMBL" id="JBHMCA010000093">
    <property type="protein sequence ID" value="MFB9451822.1"/>
    <property type="molecule type" value="Genomic_DNA"/>
</dbReference>
<comment type="caution">
    <text evidence="3">The sequence shown here is derived from an EMBL/GenBank/DDBJ whole genome shotgun (WGS) entry which is preliminary data.</text>
</comment>
<feature type="transmembrane region" description="Helical" evidence="2">
    <location>
        <begin position="80"/>
        <end position="109"/>
    </location>
</feature>
<evidence type="ECO:0000256" key="2">
    <source>
        <dbReference type="SAM" id="Phobius"/>
    </source>
</evidence>
<evidence type="ECO:0000313" key="4">
    <source>
        <dbReference type="Proteomes" id="UP001589608"/>
    </source>
</evidence>
<feature type="transmembrane region" description="Helical" evidence="2">
    <location>
        <begin position="179"/>
        <end position="201"/>
    </location>
</feature>
<protein>
    <recommendedName>
        <fullName evidence="5">Integral membrane protein</fullName>
    </recommendedName>
</protein>
<sequence length="286" mass="30610">MVTGRLAALLLVLAARRWPADLREEMRHEWVAEVRLLAGQRRRWQMLRFALSLAATRPAVRPFSPAAAAARAWPVVRLVLLLPLATTAVALLSFSSPAAVGGAVLMTVVGRRYAVRHLRSLALVPALTIPGCALCGALYRLDGTDQYGRHTPAALLFFAGLAGTLAVAARLAGRGRVGWAWVVGVLGVILFADAAVPVVMYGTIPSADTPWHWGYSPMWLLSSLTGSSLGLPYPNPEEIFTIQDEVPIDPTMYLTFGGFALGTLTGTRRPGPDSQGRPMALAAQVP</sequence>
<feature type="region of interest" description="Disordered" evidence="1">
    <location>
        <begin position="267"/>
        <end position="286"/>
    </location>
</feature>
<dbReference type="RefSeq" id="WP_223103953.1">
    <property type="nucleotide sequence ID" value="NZ_CP061913.1"/>
</dbReference>
<name>A0ABV5MSI3_9ACTN</name>
<evidence type="ECO:0000313" key="3">
    <source>
        <dbReference type="EMBL" id="MFB9451822.1"/>
    </source>
</evidence>
<evidence type="ECO:0008006" key="5">
    <source>
        <dbReference type="Google" id="ProtNLM"/>
    </source>
</evidence>
<feature type="transmembrane region" description="Helical" evidence="2">
    <location>
        <begin position="153"/>
        <end position="172"/>
    </location>
</feature>
<keyword evidence="2" id="KW-0812">Transmembrane</keyword>
<organism evidence="3 4">
    <name type="scientific">Dactylosporangium vinaceum</name>
    <dbReference type="NCBI Taxonomy" id="53362"/>
    <lineage>
        <taxon>Bacteria</taxon>
        <taxon>Bacillati</taxon>
        <taxon>Actinomycetota</taxon>
        <taxon>Actinomycetes</taxon>
        <taxon>Micromonosporales</taxon>
        <taxon>Micromonosporaceae</taxon>
        <taxon>Dactylosporangium</taxon>
    </lineage>
</organism>
<feature type="transmembrane region" description="Helical" evidence="2">
    <location>
        <begin position="121"/>
        <end position="141"/>
    </location>
</feature>
<keyword evidence="4" id="KW-1185">Reference proteome</keyword>
<keyword evidence="2" id="KW-0472">Membrane</keyword>
<reference evidence="3 4" key="1">
    <citation type="submission" date="2024-09" db="EMBL/GenBank/DDBJ databases">
        <authorList>
            <person name="Sun Q."/>
            <person name="Mori K."/>
        </authorList>
    </citation>
    <scope>NUCLEOTIDE SEQUENCE [LARGE SCALE GENOMIC DNA]</scope>
    <source>
        <strain evidence="3 4">JCM 3307</strain>
    </source>
</reference>
<keyword evidence="2" id="KW-1133">Transmembrane helix</keyword>
<proteinExistence type="predicted"/>
<accession>A0ABV5MSI3</accession>
<dbReference type="Proteomes" id="UP001589608">
    <property type="component" value="Unassembled WGS sequence"/>
</dbReference>